<sequence>MSLTYRLIDPAVLLDAAGNDQEGFIELLALFVRVVPDGLRQLQLAVDAASHRDIAHHAHSLKSCLSLVGAHGPAGRLEQLERAARAGQDLPGAGFTLVYEELIEVIAEALACRVSASQQAWAITDIETPNP</sequence>
<gene>
    <name evidence="4" type="ORF">NX773_13840</name>
</gene>
<feature type="modified residue" description="Phosphohistidine" evidence="2">
    <location>
        <position position="59"/>
    </location>
</feature>
<evidence type="ECO:0000256" key="2">
    <source>
        <dbReference type="PROSITE-ProRule" id="PRU00110"/>
    </source>
</evidence>
<dbReference type="EMBL" id="JANUGV010000003">
    <property type="protein sequence ID" value="MCS0609249.1"/>
    <property type="molecule type" value="Genomic_DNA"/>
</dbReference>
<keyword evidence="1" id="KW-0902">Two-component regulatory system</keyword>
<evidence type="ECO:0000313" key="5">
    <source>
        <dbReference type="Proteomes" id="UP001205861"/>
    </source>
</evidence>
<accession>A0ABT2BL55</accession>
<protein>
    <submittedName>
        <fullName evidence="4">Hpt domain-containing protein</fullName>
    </submittedName>
</protein>
<dbReference type="InterPro" id="IPR036641">
    <property type="entry name" value="HPT_dom_sf"/>
</dbReference>
<keyword evidence="2" id="KW-0597">Phosphoprotein</keyword>
<keyword evidence="5" id="KW-1185">Reference proteome</keyword>
<evidence type="ECO:0000259" key="3">
    <source>
        <dbReference type="PROSITE" id="PS50894"/>
    </source>
</evidence>
<dbReference type="Proteomes" id="UP001205861">
    <property type="component" value="Unassembled WGS sequence"/>
</dbReference>
<dbReference type="RefSeq" id="WP_258856908.1">
    <property type="nucleotide sequence ID" value="NZ_JANUGV010000003.1"/>
</dbReference>
<organism evidence="4 5">
    <name type="scientific">Massilia solisilvae</name>
    <dbReference type="NCBI Taxonomy" id="1811225"/>
    <lineage>
        <taxon>Bacteria</taxon>
        <taxon>Pseudomonadati</taxon>
        <taxon>Pseudomonadota</taxon>
        <taxon>Betaproteobacteria</taxon>
        <taxon>Burkholderiales</taxon>
        <taxon>Oxalobacteraceae</taxon>
        <taxon>Telluria group</taxon>
        <taxon>Massilia</taxon>
    </lineage>
</organism>
<dbReference type="Pfam" id="PF01627">
    <property type="entry name" value="Hpt"/>
    <property type="match status" value="1"/>
</dbReference>
<dbReference type="SUPFAM" id="SSF47226">
    <property type="entry name" value="Histidine-containing phosphotransfer domain, HPT domain"/>
    <property type="match status" value="1"/>
</dbReference>
<dbReference type="PROSITE" id="PS50894">
    <property type="entry name" value="HPT"/>
    <property type="match status" value="1"/>
</dbReference>
<evidence type="ECO:0000256" key="1">
    <source>
        <dbReference type="ARBA" id="ARBA00023012"/>
    </source>
</evidence>
<dbReference type="InterPro" id="IPR008207">
    <property type="entry name" value="Sig_transdc_His_kin_Hpt_dom"/>
</dbReference>
<reference evidence="4 5" key="1">
    <citation type="submission" date="2022-08" db="EMBL/GenBank/DDBJ databases">
        <title>Reclassification of Massilia species as members of the genera Telluria, Duganella, Pseudoduganella, Mokoshia gen. nov. and Zemynaea gen. nov. using orthogonal and non-orthogonal genome-based approaches.</title>
        <authorList>
            <person name="Bowman J.P."/>
        </authorList>
    </citation>
    <scope>NUCLEOTIDE SEQUENCE [LARGE SCALE GENOMIC DNA]</scope>
    <source>
        <strain evidence="4 5">JCM 31607</strain>
    </source>
</reference>
<evidence type="ECO:0000313" key="4">
    <source>
        <dbReference type="EMBL" id="MCS0609249.1"/>
    </source>
</evidence>
<name>A0ABT2BL55_9BURK</name>
<dbReference type="Gene3D" id="1.20.120.160">
    <property type="entry name" value="HPT domain"/>
    <property type="match status" value="1"/>
</dbReference>
<comment type="caution">
    <text evidence="4">The sequence shown here is derived from an EMBL/GenBank/DDBJ whole genome shotgun (WGS) entry which is preliminary data.</text>
</comment>
<feature type="domain" description="HPt" evidence="3">
    <location>
        <begin position="20"/>
        <end position="120"/>
    </location>
</feature>
<proteinExistence type="predicted"/>